<reference evidence="7 8" key="1">
    <citation type="journal article" date="2009" name="Environ. Microbiol.">
        <title>Genome sequence of Desulfobacterium autotrophicum HRM2, a marine sulfate reducer oxidizing organic carbon completely to carbon dioxide.</title>
        <authorList>
            <person name="Strittmatter A.W."/>
            <person name="Liesegang H."/>
            <person name="Rabus R."/>
            <person name="Decker I."/>
            <person name="Amann J."/>
            <person name="Andres S."/>
            <person name="Henne A."/>
            <person name="Fricke W.F."/>
            <person name="Martinez-Arias R."/>
            <person name="Bartels D."/>
            <person name="Goesmann A."/>
            <person name="Krause L."/>
            <person name="Puehler A."/>
            <person name="Klenk H.P."/>
            <person name="Richter M."/>
            <person name="Schuler M."/>
            <person name="Gloeckner F.O."/>
            <person name="Meyerdierks A."/>
            <person name="Gottschalk G."/>
            <person name="Amann R."/>
        </authorList>
    </citation>
    <scope>NUCLEOTIDE SEQUENCE [LARGE SCALE GENOMIC DNA]</scope>
    <source>
        <strain evidence="8">ATCC 43914 / DSM 3382 / HRM2</strain>
    </source>
</reference>
<organism evidence="7 8">
    <name type="scientific">Desulforapulum autotrophicum (strain ATCC 43914 / DSM 3382 / VKM B-1955 / HRM2)</name>
    <name type="common">Desulfobacterium autotrophicum</name>
    <dbReference type="NCBI Taxonomy" id="177437"/>
    <lineage>
        <taxon>Bacteria</taxon>
        <taxon>Pseudomonadati</taxon>
        <taxon>Thermodesulfobacteriota</taxon>
        <taxon>Desulfobacteria</taxon>
        <taxon>Desulfobacterales</taxon>
        <taxon>Desulfobacteraceae</taxon>
        <taxon>Desulforapulum</taxon>
    </lineage>
</organism>
<evidence type="ECO:0000256" key="3">
    <source>
        <dbReference type="ARBA" id="ARBA00023152"/>
    </source>
</evidence>
<name>C0QJ23_DESAH</name>
<evidence type="ECO:0000313" key="7">
    <source>
        <dbReference type="EMBL" id="ACN13813.1"/>
    </source>
</evidence>
<dbReference type="SUPFAM" id="SSF53254">
    <property type="entry name" value="Phosphoglycerate mutase-like"/>
    <property type="match status" value="1"/>
</dbReference>
<evidence type="ECO:0000313" key="8">
    <source>
        <dbReference type="Proteomes" id="UP000000442"/>
    </source>
</evidence>
<dbReference type="Pfam" id="PF00300">
    <property type="entry name" value="His_Phos_1"/>
    <property type="match status" value="1"/>
</dbReference>
<dbReference type="OrthoDB" id="9781415at2"/>
<proteinExistence type="inferred from homology"/>
<evidence type="ECO:0000256" key="1">
    <source>
        <dbReference type="ARBA" id="ARBA00006717"/>
    </source>
</evidence>
<dbReference type="HOGENOM" id="CLU_033323_8_4_7"/>
<keyword evidence="3" id="KW-0324">Glycolysis</keyword>
<keyword evidence="8" id="KW-1185">Reference proteome</keyword>
<keyword evidence="2" id="KW-0312">Gluconeogenesis</keyword>
<sequence length="203" mass="22360">MIYLLRHGEIKGSEIKRFIGQTDVELSQKGVDQARFWQGYFADIKIDHVFSSPLSRCVETARIVTGQADHDITRVNELGEIDLGDWDGQTFARIKADCPQAWEARGKDLVNYRPPGGESFADLFARVVPAFQKIARQNRGDSLIVAHAGVNRMILCDLLGKALKDLFTIDQTYGCLNIISGLDGQGSAPTAVSVRNLRAGPCP</sequence>
<dbReference type="InterPro" id="IPR005952">
    <property type="entry name" value="Phosphogly_mut1"/>
</dbReference>
<feature type="binding site" evidence="6">
    <location>
        <position position="56"/>
    </location>
    <ligand>
        <name>substrate</name>
    </ligand>
</feature>
<dbReference type="GO" id="GO:0006094">
    <property type="term" value="P:gluconeogenesis"/>
    <property type="evidence" value="ECO:0007669"/>
    <property type="project" value="UniProtKB-KW"/>
</dbReference>
<comment type="similarity">
    <text evidence="1">Belongs to the phosphoglycerate mutase family. BPG-dependent PGAM subfamily.</text>
</comment>
<dbReference type="STRING" id="177437.HRM2_06990"/>
<dbReference type="Proteomes" id="UP000000442">
    <property type="component" value="Chromosome"/>
</dbReference>
<gene>
    <name evidence="7" type="ordered locus">HRM2_06990</name>
</gene>
<dbReference type="RefSeq" id="WP_012663061.1">
    <property type="nucleotide sequence ID" value="NC_012108.1"/>
</dbReference>
<dbReference type="SMART" id="SM00855">
    <property type="entry name" value="PGAM"/>
    <property type="match status" value="1"/>
</dbReference>
<dbReference type="Gene3D" id="3.40.50.1240">
    <property type="entry name" value="Phosphoglycerate mutase-like"/>
    <property type="match status" value="1"/>
</dbReference>
<evidence type="ECO:0000256" key="6">
    <source>
        <dbReference type="PIRSR" id="PIRSR613078-2"/>
    </source>
</evidence>
<dbReference type="InterPro" id="IPR029033">
    <property type="entry name" value="His_PPase_superfam"/>
</dbReference>
<dbReference type="GO" id="GO:0043755">
    <property type="term" value="F:alpha-ribazole phosphatase activity"/>
    <property type="evidence" value="ECO:0007669"/>
    <property type="project" value="UniProtKB-UniRule"/>
</dbReference>
<dbReference type="GO" id="GO:0016868">
    <property type="term" value="F:intramolecular phosphotransferase activity"/>
    <property type="evidence" value="ECO:0007669"/>
    <property type="project" value="InterPro"/>
</dbReference>
<dbReference type="PANTHER" id="PTHR11931">
    <property type="entry name" value="PHOSPHOGLYCERATE MUTASE"/>
    <property type="match status" value="1"/>
</dbReference>
<keyword evidence="4" id="KW-0413">Isomerase</keyword>
<dbReference type="eggNOG" id="COG0406">
    <property type="taxonomic scope" value="Bacteria"/>
</dbReference>
<evidence type="ECO:0000256" key="4">
    <source>
        <dbReference type="ARBA" id="ARBA00023235"/>
    </source>
</evidence>
<protein>
    <recommendedName>
        <fullName evidence="5">Alpha-ribazole phosphatase</fullName>
        <ecNumber evidence="5">3.1.3.73</ecNumber>
    </recommendedName>
</protein>
<dbReference type="EMBL" id="CP001087">
    <property type="protein sequence ID" value="ACN13813.1"/>
    <property type="molecule type" value="Genomic_DNA"/>
</dbReference>
<dbReference type="InterPro" id="IPR017578">
    <property type="entry name" value="Ribazole_CobC"/>
</dbReference>
<dbReference type="NCBIfam" id="TIGR03162">
    <property type="entry name" value="ribazole_cobC"/>
    <property type="match status" value="1"/>
</dbReference>
<evidence type="ECO:0000256" key="2">
    <source>
        <dbReference type="ARBA" id="ARBA00022432"/>
    </source>
</evidence>
<dbReference type="InterPro" id="IPR013078">
    <property type="entry name" value="His_Pase_superF_clade-1"/>
</dbReference>
<dbReference type="CDD" id="cd07067">
    <property type="entry name" value="HP_PGM_like"/>
    <property type="match status" value="1"/>
</dbReference>
<dbReference type="EC" id="3.1.3.73" evidence="5"/>
<accession>C0QJ23</accession>
<dbReference type="GO" id="GO:0006096">
    <property type="term" value="P:glycolytic process"/>
    <property type="evidence" value="ECO:0007669"/>
    <property type="project" value="UniProtKB-KW"/>
</dbReference>
<evidence type="ECO:0000256" key="5">
    <source>
        <dbReference type="NCBIfam" id="TIGR03162"/>
    </source>
</evidence>
<dbReference type="KEGG" id="dat:HRM2_06990"/>
<dbReference type="PIRSF" id="PIRSF000709">
    <property type="entry name" value="6PFK_2-Ptase"/>
    <property type="match status" value="1"/>
</dbReference>
<dbReference type="AlphaFoldDB" id="C0QJ23"/>
<dbReference type="GO" id="GO:0009236">
    <property type="term" value="P:cobalamin biosynthetic process"/>
    <property type="evidence" value="ECO:0007669"/>
    <property type="project" value="UniProtKB-UniRule"/>
</dbReference>